<dbReference type="Pfam" id="PF18701">
    <property type="entry name" value="DUF5641"/>
    <property type="match status" value="1"/>
</dbReference>
<dbReference type="Pfam" id="PF05380">
    <property type="entry name" value="Peptidase_A17"/>
    <property type="match status" value="1"/>
</dbReference>
<evidence type="ECO:0000259" key="2">
    <source>
        <dbReference type="Pfam" id="PF18701"/>
    </source>
</evidence>
<dbReference type="PANTHER" id="PTHR47331:SF4">
    <property type="entry name" value="PEPTIDASE S1 DOMAIN-CONTAINING PROTEIN"/>
    <property type="match status" value="1"/>
</dbReference>
<dbReference type="AlphaFoldDB" id="A0A8X6WYC9"/>
<feature type="domain" description="DUF5641" evidence="2">
    <location>
        <begin position="376"/>
        <end position="463"/>
    </location>
</feature>
<dbReference type="OrthoDB" id="5967017at2759"/>
<keyword evidence="4" id="KW-1185">Reference proteome</keyword>
<dbReference type="EMBL" id="BMAV01003788">
    <property type="protein sequence ID" value="GFY43627.1"/>
    <property type="molecule type" value="Genomic_DNA"/>
</dbReference>
<feature type="region of interest" description="Disordered" evidence="1">
    <location>
        <begin position="482"/>
        <end position="536"/>
    </location>
</feature>
<dbReference type="PANTHER" id="PTHR47331">
    <property type="entry name" value="PHD-TYPE DOMAIN-CONTAINING PROTEIN"/>
    <property type="match status" value="1"/>
</dbReference>
<protein>
    <submittedName>
        <fullName evidence="3">Integrase catalytic domain-containing protein</fullName>
    </submittedName>
</protein>
<name>A0A8X6WYC9_9ARAC</name>
<dbReference type="InterPro" id="IPR040676">
    <property type="entry name" value="DUF5641"/>
</dbReference>
<dbReference type="InterPro" id="IPR008042">
    <property type="entry name" value="Retrotrans_Pao"/>
</dbReference>
<reference evidence="3" key="1">
    <citation type="submission" date="2020-08" db="EMBL/GenBank/DDBJ databases">
        <title>Multicomponent nature underlies the extraordinary mechanical properties of spider dragline silk.</title>
        <authorList>
            <person name="Kono N."/>
            <person name="Nakamura H."/>
            <person name="Mori M."/>
            <person name="Yoshida Y."/>
            <person name="Ohtoshi R."/>
            <person name="Malay A.D."/>
            <person name="Moran D.A.P."/>
            <person name="Tomita M."/>
            <person name="Numata K."/>
            <person name="Arakawa K."/>
        </authorList>
    </citation>
    <scope>NUCLEOTIDE SEQUENCE</scope>
</reference>
<gene>
    <name evidence="3" type="primary">AVEN_148712_1</name>
    <name evidence="3" type="ORF">TNIN_262811</name>
</gene>
<evidence type="ECO:0000313" key="4">
    <source>
        <dbReference type="Proteomes" id="UP000886998"/>
    </source>
</evidence>
<proteinExistence type="predicted"/>
<organism evidence="3 4">
    <name type="scientific">Trichonephila inaurata madagascariensis</name>
    <dbReference type="NCBI Taxonomy" id="2747483"/>
    <lineage>
        <taxon>Eukaryota</taxon>
        <taxon>Metazoa</taxon>
        <taxon>Ecdysozoa</taxon>
        <taxon>Arthropoda</taxon>
        <taxon>Chelicerata</taxon>
        <taxon>Arachnida</taxon>
        <taxon>Araneae</taxon>
        <taxon>Araneomorphae</taxon>
        <taxon>Entelegynae</taxon>
        <taxon>Araneoidea</taxon>
        <taxon>Nephilidae</taxon>
        <taxon>Trichonephila</taxon>
        <taxon>Trichonephila inaurata</taxon>
    </lineage>
</organism>
<sequence length="536" mass="61663">MAERKFELRGWEHSNPSDPIASSTNVLGMIWDRHCDTLSLNIPDLRELMEEVITKRNILAASHKVFDLLGITGPVLLLPKLWLQSLWKSQIGWDQEVDIKTRQDFLKWLKELEYLKHVQVPRWLHCDSGFQHISLHFFCDASKLAYSAVVFLRVDIGSTVHIQLVQSKTRIEPCGKKETTIARLELLGAAISTRLSTTVLKEFPTDNTVRVEGIRQSSSKWWEGPSWLHLSPQEWPISDVEVDVNEVEVNKERRAIVTSMMNVQTTDIKSDYFSTYSRNNRVVPWILRFIHNVSNATKLKGSLGYEEFKRAEVLVFKSLKSNTFQDERLFAKMQAFKDEDGLLRIRTKLADSYEKEDFKFPILLPVSDVVVKLIQEEHKLREDLRQRFRNEYLALLVPRGTRRNNALEVGDVVLIGHDNVRRIDWPLGVVLEVYPGKDGVPRVARVRTSNGERIRPFQRLYPLEVSAKTEISVLKTSGKANLPVEKTPESSTKYASDSPTDYLPNSPVENTDNSEEKPPTQTRLGRTIKIPRKLDL</sequence>
<evidence type="ECO:0000256" key="1">
    <source>
        <dbReference type="SAM" id="MobiDB-lite"/>
    </source>
</evidence>
<feature type="compositionally biased region" description="Polar residues" evidence="1">
    <location>
        <begin position="489"/>
        <end position="499"/>
    </location>
</feature>
<comment type="caution">
    <text evidence="3">The sequence shown here is derived from an EMBL/GenBank/DDBJ whole genome shotgun (WGS) entry which is preliminary data.</text>
</comment>
<accession>A0A8X6WYC9</accession>
<evidence type="ECO:0000313" key="3">
    <source>
        <dbReference type="EMBL" id="GFY43627.1"/>
    </source>
</evidence>
<dbReference type="Proteomes" id="UP000886998">
    <property type="component" value="Unassembled WGS sequence"/>
</dbReference>